<dbReference type="GO" id="GO:0005634">
    <property type="term" value="C:nucleus"/>
    <property type="evidence" value="ECO:0007669"/>
    <property type="project" value="UniProtKB-UniRule"/>
</dbReference>
<name>A0A1B9FYP8_9TREE</name>
<evidence type="ECO:0000256" key="2">
    <source>
        <dbReference type="SAM" id="MobiDB-lite"/>
    </source>
</evidence>
<dbReference type="Proteomes" id="UP000092730">
    <property type="component" value="Chromosome 6"/>
</dbReference>
<dbReference type="KEGG" id="kbi:30211283"/>
<dbReference type="GeneID" id="30211283"/>
<dbReference type="GO" id="GO:0003677">
    <property type="term" value="F:DNA binding"/>
    <property type="evidence" value="ECO:0007669"/>
    <property type="project" value="UniProtKB-UniRule"/>
</dbReference>
<dbReference type="STRING" id="1296100.A0A1B9FYP8"/>
<dbReference type="AlphaFoldDB" id="A0A1B9FYP8"/>
<dbReference type="SMART" id="SM00731">
    <property type="entry name" value="SprT"/>
    <property type="match status" value="1"/>
</dbReference>
<dbReference type="EMBL" id="CP144546">
    <property type="protein sequence ID" value="WVW85340.1"/>
    <property type="molecule type" value="Genomic_DNA"/>
</dbReference>
<keyword evidence="1" id="KW-0238">DNA-binding</keyword>
<dbReference type="SUPFAM" id="SSF47095">
    <property type="entry name" value="HMG-box"/>
    <property type="match status" value="1"/>
</dbReference>
<dbReference type="RefSeq" id="XP_019044968.1">
    <property type="nucleotide sequence ID" value="XM_019193491.1"/>
</dbReference>
<dbReference type="InterPro" id="IPR009071">
    <property type="entry name" value="HMG_box_dom"/>
</dbReference>
<evidence type="ECO:0000313" key="4">
    <source>
        <dbReference type="EMBL" id="OCF23898.1"/>
    </source>
</evidence>
<evidence type="ECO:0000259" key="3">
    <source>
        <dbReference type="PROSITE" id="PS50118"/>
    </source>
</evidence>
<dbReference type="OrthoDB" id="20772at2759"/>
<feature type="DNA-binding region" description="HMG box" evidence="1">
    <location>
        <begin position="606"/>
        <end position="666"/>
    </location>
</feature>
<dbReference type="Pfam" id="PF10263">
    <property type="entry name" value="SprT-like"/>
    <property type="match status" value="1"/>
</dbReference>
<accession>A0A1B9FYP8</accession>
<dbReference type="PANTHER" id="PTHR23099">
    <property type="entry name" value="TRANSCRIPTIONAL REGULATOR"/>
    <property type="match status" value="1"/>
</dbReference>
<evidence type="ECO:0000313" key="5">
    <source>
        <dbReference type="EMBL" id="WVW85340.1"/>
    </source>
</evidence>
<feature type="compositionally biased region" description="Basic and acidic residues" evidence="2">
    <location>
        <begin position="27"/>
        <end position="38"/>
    </location>
</feature>
<keyword evidence="1" id="KW-0539">Nucleus</keyword>
<reference evidence="4" key="1">
    <citation type="submission" date="2013-07" db="EMBL/GenBank/DDBJ databases">
        <title>The Genome Sequence of Cryptococcus bestiolae CBS10118.</title>
        <authorList>
            <consortium name="The Broad Institute Genome Sequencing Platform"/>
            <person name="Cuomo C."/>
            <person name="Litvintseva A."/>
            <person name="Chen Y."/>
            <person name="Heitman J."/>
            <person name="Sun S."/>
            <person name="Springer D."/>
            <person name="Dromer F."/>
            <person name="Young S.K."/>
            <person name="Zeng Q."/>
            <person name="Gargeya S."/>
            <person name="Fitzgerald M."/>
            <person name="Abouelleil A."/>
            <person name="Alvarado L."/>
            <person name="Berlin A.M."/>
            <person name="Chapman S.B."/>
            <person name="Dewar J."/>
            <person name="Goldberg J."/>
            <person name="Griggs A."/>
            <person name="Gujja S."/>
            <person name="Hansen M."/>
            <person name="Howarth C."/>
            <person name="Imamovic A."/>
            <person name="Larimer J."/>
            <person name="McCowan C."/>
            <person name="Murphy C."/>
            <person name="Pearson M."/>
            <person name="Priest M."/>
            <person name="Roberts A."/>
            <person name="Saif S."/>
            <person name="Shea T."/>
            <person name="Sykes S."/>
            <person name="Wortman J."/>
            <person name="Nusbaum C."/>
            <person name="Birren B."/>
        </authorList>
    </citation>
    <scope>NUCLEOTIDE SEQUENCE [LARGE SCALE GENOMIC DNA]</scope>
    <source>
        <strain evidence="4">CBS 10118</strain>
    </source>
</reference>
<feature type="compositionally biased region" description="Acidic residues" evidence="2">
    <location>
        <begin position="296"/>
        <end position="308"/>
    </location>
</feature>
<dbReference type="EMBL" id="KI894023">
    <property type="protein sequence ID" value="OCF23898.1"/>
    <property type="molecule type" value="Genomic_DNA"/>
</dbReference>
<dbReference type="PANTHER" id="PTHR23099:SF0">
    <property type="entry name" value="GERM CELL NUCLEAR ACIDIC PROTEIN"/>
    <property type="match status" value="1"/>
</dbReference>
<dbReference type="InterPro" id="IPR006640">
    <property type="entry name" value="SprT-like_domain"/>
</dbReference>
<protein>
    <recommendedName>
        <fullName evidence="3">HMG box domain-containing protein</fullName>
    </recommendedName>
</protein>
<proteinExistence type="predicted"/>
<reference evidence="4" key="3">
    <citation type="submission" date="2014-01" db="EMBL/GenBank/DDBJ databases">
        <title>Evolution of pathogenesis and genome organization in the Tremellales.</title>
        <authorList>
            <person name="Cuomo C."/>
            <person name="Litvintseva A."/>
            <person name="Heitman J."/>
            <person name="Chen Y."/>
            <person name="Sun S."/>
            <person name="Springer D."/>
            <person name="Dromer F."/>
            <person name="Young S."/>
            <person name="Zeng Q."/>
            <person name="Chapman S."/>
            <person name="Gujja S."/>
            <person name="Saif S."/>
            <person name="Birren B."/>
        </authorList>
    </citation>
    <scope>NUCLEOTIDE SEQUENCE</scope>
    <source>
        <strain evidence="4">CBS 10118</strain>
    </source>
</reference>
<feature type="region of interest" description="Disordered" evidence="2">
    <location>
        <begin position="27"/>
        <end position="97"/>
    </location>
</feature>
<dbReference type="GO" id="GO:0006950">
    <property type="term" value="P:response to stress"/>
    <property type="evidence" value="ECO:0007669"/>
    <property type="project" value="UniProtKB-ARBA"/>
</dbReference>
<dbReference type="PROSITE" id="PS50118">
    <property type="entry name" value="HMG_BOX_2"/>
    <property type="match status" value="1"/>
</dbReference>
<feature type="region of interest" description="Disordered" evidence="2">
    <location>
        <begin position="156"/>
        <end position="258"/>
    </location>
</feature>
<evidence type="ECO:0000256" key="1">
    <source>
        <dbReference type="PROSITE-ProRule" id="PRU00267"/>
    </source>
</evidence>
<evidence type="ECO:0000313" key="6">
    <source>
        <dbReference type="Proteomes" id="UP000092730"/>
    </source>
</evidence>
<feature type="domain" description="HMG box" evidence="3">
    <location>
        <begin position="606"/>
        <end position="666"/>
    </location>
</feature>
<gene>
    <name evidence="4" type="ORF">I302_06884</name>
    <name evidence="5" type="ORF">I302_107378</name>
</gene>
<reference evidence="5" key="2">
    <citation type="submission" date="2013-07" db="EMBL/GenBank/DDBJ databases">
        <authorList>
            <consortium name="The Broad Institute Genome Sequencing Platform"/>
            <person name="Cuomo C."/>
            <person name="Litvintseva A."/>
            <person name="Chen Y."/>
            <person name="Heitman J."/>
            <person name="Sun S."/>
            <person name="Springer D."/>
            <person name="Dromer F."/>
            <person name="Young S.K."/>
            <person name="Zeng Q."/>
            <person name="Gargeya S."/>
            <person name="Fitzgerald M."/>
            <person name="Abouelleil A."/>
            <person name="Alvarado L."/>
            <person name="Berlin A.M."/>
            <person name="Chapman S.B."/>
            <person name="Dewar J."/>
            <person name="Goldberg J."/>
            <person name="Griggs A."/>
            <person name="Gujja S."/>
            <person name="Hansen M."/>
            <person name="Howarth C."/>
            <person name="Imamovic A."/>
            <person name="Larimer J."/>
            <person name="McCowan C."/>
            <person name="Murphy C."/>
            <person name="Pearson M."/>
            <person name="Priest M."/>
            <person name="Roberts A."/>
            <person name="Saif S."/>
            <person name="Shea T."/>
            <person name="Sykes S."/>
            <person name="Wortman J."/>
            <person name="Nusbaum C."/>
            <person name="Birren B."/>
        </authorList>
    </citation>
    <scope>NUCLEOTIDE SEQUENCE</scope>
    <source>
        <strain evidence="5">CBS 10118</strain>
    </source>
</reference>
<dbReference type="CDD" id="cd00084">
    <property type="entry name" value="HMG-box_SF"/>
    <property type="match status" value="1"/>
</dbReference>
<feature type="region of interest" description="Disordered" evidence="2">
    <location>
        <begin position="289"/>
        <end position="379"/>
    </location>
</feature>
<keyword evidence="6" id="KW-1185">Reference proteome</keyword>
<dbReference type="InterPro" id="IPR036910">
    <property type="entry name" value="HMG_box_dom_sf"/>
</dbReference>
<organism evidence="4">
    <name type="scientific">Kwoniella bestiolae CBS 10118</name>
    <dbReference type="NCBI Taxonomy" id="1296100"/>
    <lineage>
        <taxon>Eukaryota</taxon>
        <taxon>Fungi</taxon>
        <taxon>Dikarya</taxon>
        <taxon>Basidiomycota</taxon>
        <taxon>Agaricomycotina</taxon>
        <taxon>Tremellomycetes</taxon>
        <taxon>Tremellales</taxon>
        <taxon>Cryptococcaceae</taxon>
        <taxon>Kwoniella</taxon>
    </lineage>
</organism>
<dbReference type="VEuPathDB" id="FungiDB:I302_06884"/>
<sequence length="666" mass="74745">MSRTPYRIQRQIISDSESEIEIQEIKKTPLEMDSDREGSVSPSLPGPTIPRMTFPKNPLTPRRETNFVPSPMKRLNFSSSKHRKTPGKRLEGLRFISNPSNKKVREDVSFEMWDQTTSSTENTAGEVMNDDLVEQLDLGTLRLDDEHEHEVQEIICIDEDEEEDQDDVDEILEFSPGPSTPLSDSKPDPSPPPPCTPTLSPIPTRPTTPTPILVESDSDESVIWNPTPRRTPGTKRRVVISDSESESENPNPSPIEVQPKAIAIAANAGGPSITRKAKRKPAALRFIEDQAYDHTDSEEEAYEEEEDTLGSLRDFIVDDDYDSTSEEGCSGTNHGDEESDMEEITRSGSEEESDGFEVLSSPPRPSTKPRSRTPVSLGLGDLPDISELVIASSDSDSDSASDLDVDVKGKGKRRNIIANKGRSDKSQFSNKAWAEERKRIANSIFRELDQKVFDNKLGMSGVGARVEWNNRLLTTAGVARIKKVTKNGESKKDYWIELSEKVLTGEKQIINTVAHEMCHLATWVISNEFKNPHGRIFKSWGRKVILARKDIQVTTTHAYQIEYKYQWKCSTDWCSKIYKRHSKSIDTAKHTCGLCKGKLVPLFETKQKSASAFQVYLKTNMKYAKSSMPGQSHGEVMRALSKRWNKIGENGDHELFWESAALAARS</sequence>
<reference evidence="5" key="4">
    <citation type="submission" date="2024-02" db="EMBL/GenBank/DDBJ databases">
        <title>Comparative genomics of Cryptococcus and Kwoniella reveals pathogenesis evolution and contrasting modes of karyotype evolution via chromosome fusion or intercentromeric recombination.</title>
        <authorList>
            <person name="Coelho M.A."/>
            <person name="David-Palma M."/>
            <person name="Shea T."/>
            <person name="Bowers K."/>
            <person name="McGinley-Smith S."/>
            <person name="Mohammad A.W."/>
            <person name="Gnirke A."/>
            <person name="Yurkov A.M."/>
            <person name="Nowrousian M."/>
            <person name="Sun S."/>
            <person name="Cuomo C.A."/>
            <person name="Heitman J."/>
        </authorList>
    </citation>
    <scope>NUCLEOTIDE SEQUENCE</scope>
    <source>
        <strain evidence="5">CBS 10118</strain>
    </source>
</reference>
<feature type="compositionally biased region" description="Acidic residues" evidence="2">
    <location>
        <begin position="156"/>
        <end position="172"/>
    </location>
</feature>